<keyword evidence="12" id="KW-1185">Reference proteome</keyword>
<feature type="site" description="Transition state stabilizer" evidence="9">
    <location>
        <position position="22"/>
    </location>
</feature>
<comment type="pathway">
    <text evidence="9">Cofactor biosynthesis; coenzyme A biosynthesis; CoA from (R)-pantothenate: step 4/5.</text>
</comment>
<feature type="domain" description="Cytidyltransferase-like" evidence="10">
    <location>
        <begin position="10"/>
        <end position="140"/>
    </location>
</feature>
<evidence type="ECO:0000256" key="4">
    <source>
        <dbReference type="ARBA" id="ARBA00022741"/>
    </source>
</evidence>
<keyword evidence="4 9" id="KW-0547">Nucleotide-binding</keyword>
<feature type="binding site" evidence="9">
    <location>
        <position position="94"/>
    </location>
    <ligand>
        <name>substrate</name>
    </ligand>
</feature>
<dbReference type="PRINTS" id="PR01020">
    <property type="entry name" value="LPSBIOSNTHSS"/>
</dbReference>
<keyword evidence="1 9" id="KW-0963">Cytoplasm</keyword>
<keyword evidence="6 9" id="KW-0460">Magnesium</keyword>
<feature type="binding site" evidence="9">
    <location>
        <begin position="14"/>
        <end position="15"/>
    </location>
    <ligand>
        <name>ATP</name>
        <dbReference type="ChEBI" id="CHEBI:30616"/>
    </ligand>
</feature>
<comment type="similarity">
    <text evidence="9">Belongs to the bacterial CoaD family.</text>
</comment>
<protein>
    <recommendedName>
        <fullName evidence="9">Phosphopantetheine adenylyltransferase</fullName>
        <ecNumber evidence="9">2.7.7.3</ecNumber>
    </recommendedName>
    <alternativeName>
        <fullName evidence="9">Dephospho-CoA pyrophosphorylase</fullName>
    </alternativeName>
    <alternativeName>
        <fullName evidence="9">Pantetheine-phosphate adenylyltransferase</fullName>
        <shortName evidence="9">PPAT</shortName>
    </alternativeName>
</protein>
<evidence type="ECO:0000256" key="2">
    <source>
        <dbReference type="ARBA" id="ARBA00022679"/>
    </source>
</evidence>
<comment type="subcellular location">
    <subcellularLocation>
        <location evidence="9">Cytoplasm</location>
    </subcellularLocation>
</comment>
<comment type="caution">
    <text evidence="9">Lacks conserved residue(s) required for the propagation of feature annotation.</text>
</comment>
<accession>A0ABU9EDD8</accession>
<evidence type="ECO:0000256" key="9">
    <source>
        <dbReference type="HAMAP-Rule" id="MF_00151"/>
    </source>
</evidence>
<dbReference type="CDD" id="cd02163">
    <property type="entry name" value="PPAT"/>
    <property type="match status" value="1"/>
</dbReference>
<dbReference type="PANTHER" id="PTHR21342:SF1">
    <property type="entry name" value="PHOSPHOPANTETHEINE ADENYLYLTRANSFERASE"/>
    <property type="match status" value="1"/>
</dbReference>
<evidence type="ECO:0000256" key="6">
    <source>
        <dbReference type="ARBA" id="ARBA00022842"/>
    </source>
</evidence>
<gene>
    <name evidence="9 11" type="primary">coaD</name>
    <name evidence="11" type="ORF">WI372_14145</name>
</gene>
<feature type="binding site" evidence="9">
    <location>
        <position position="105"/>
    </location>
    <ligand>
        <name>ATP</name>
        <dbReference type="ChEBI" id="CHEBI:30616"/>
    </ligand>
</feature>
<evidence type="ECO:0000313" key="12">
    <source>
        <dbReference type="Proteomes" id="UP001484239"/>
    </source>
</evidence>
<keyword evidence="7 9" id="KW-0173">Coenzyme A biosynthesis</keyword>
<evidence type="ECO:0000256" key="5">
    <source>
        <dbReference type="ARBA" id="ARBA00022840"/>
    </source>
</evidence>
<feature type="binding site" evidence="9">
    <location>
        <begin position="130"/>
        <end position="136"/>
    </location>
    <ligand>
        <name>ATP</name>
        <dbReference type="ChEBI" id="CHEBI:30616"/>
    </ligand>
</feature>
<keyword evidence="2 9" id="KW-0808">Transferase</keyword>
<comment type="function">
    <text evidence="9">Reversibly transfers an adenylyl group from ATP to 4'-phosphopantetheine, yielding dephospho-CoA (dPCoA) and pyrophosphate.</text>
</comment>
<dbReference type="NCBIfam" id="TIGR00125">
    <property type="entry name" value="cyt_tran_rel"/>
    <property type="match status" value="1"/>
</dbReference>
<sequence>MSIHRPLVAVYPGSFDPITRGHEDIARRCLRLADEVVVAVAHTATQKKNVLFEVDERVELIGQVFADEPRIRCVSFQGLLVDFCRSRGAHLVIRGLRAVSDFEYEFQMAQMNQELSPDVETVFLTPDVHHSFISASLVREVARLGGDVSAFVSPVVLERLQGIYGVAS</sequence>
<evidence type="ECO:0000313" key="11">
    <source>
        <dbReference type="EMBL" id="MEK9502129.1"/>
    </source>
</evidence>
<organism evidence="11 12">
    <name type="scientific">Gaopeijia maritima</name>
    <dbReference type="NCBI Taxonomy" id="3119007"/>
    <lineage>
        <taxon>Bacteria</taxon>
        <taxon>Pseudomonadati</taxon>
        <taxon>Gemmatimonadota</taxon>
        <taxon>Longimicrobiia</taxon>
        <taxon>Gaopeijiales</taxon>
        <taxon>Gaopeijiaceae</taxon>
        <taxon>Gaopeijia</taxon>
    </lineage>
</organism>
<comment type="cofactor">
    <cofactor evidence="9">
        <name>Mg(2+)</name>
        <dbReference type="ChEBI" id="CHEBI:18420"/>
    </cofactor>
</comment>
<dbReference type="SUPFAM" id="SSF52374">
    <property type="entry name" value="Nucleotidylyl transferase"/>
    <property type="match status" value="1"/>
</dbReference>
<dbReference type="InterPro" id="IPR001980">
    <property type="entry name" value="PPAT"/>
</dbReference>
<dbReference type="InterPro" id="IPR004821">
    <property type="entry name" value="Cyt_trans-like"/>
</dbReference>
<feature type="binding site" evidence="9">
    <location>
        <begin position="95"/>
        <end position="97"/>
    </location>
    <ligand>
        <name>ATP</name>
        <dbReference type="ChEBI" id="CHEBI:30616"/>
    </ligand>
</feature>
<dbReference type="RefSeq" id="WP_405276669.1">
    <property type="nucleotide sequence ID" value="NZ_CP144380.1"/>
</dbReference>
<dbReference type="GO" id="GO:0004595">
    <property type="term" value="F:pantetheine-phosphate adenylyltransferase activity"/>
    <property type="evidence" value="ECO:0007669"/>
    <property type="project" value="UniProtKB-EC"/>
</dbReference>
<dbReference type="Gene3D" id="3.40.50.620">
    <property type="entry name" value="HUPs"/>
    <property type="match status" value="1"/>
</dbReference>
<evidence type="ECO:0000256" key="8">
    <source>
        <dbReference type="ARBA" id="ARBA00029346"/>
    </source>
</evidence>
<dbReference type="HAMAP" id="MF_00151">
    <property type="entry name" value="PPAT_bact"/>
    <property type="match status" value="1"/>
</dbReference>
<dbReference type="PANTHER" id="PTHR21342">
    <property type="entry name" value="PHOSPHOPANTETHEINE ADENYLYLTRANSFERASE"/>
    <property type="match status" value="1"/>
</dbReference>
<name>A0ABU9EDD8_9BACT</name>
<feature type="binding site" evidence="9">
    <location>
        <position position="22"/>
    </location>
    <ligand>
        <name>ATP</name>
        <dbReference type="ChEBI" id="CHEBI:30616"/>
    </ligand>
</feature>
<dbReference type="NCBIfam" id="TIGR01510">
    <property type="entry name" value="coaD_prev_kdtB"/>
    <property type="match status" value="1"/>
</dbReference>
<proteinExistence type="inferred from homology"/>
<reference evidence="11 12" key="1">
    <citation type="submission" date="2024-02" db="EMBL/GenBank/DDBJ databases">
        <title>A novel Gemmatimonadota bacterium.</title>
        <authorList>
            <person name="Du Z.-J."/>
            <person name="Ye Y.-Q."/>
        </authorList>
    </citation>
    <scope>NUCLEOTIDE SEQUENCE [LARGE SCALE GENOMIC DNA]</scope>
    <source>
        <strain evidence="11 12">DH-20</strain>
    </source>
</reference>
<dbReference type="Pfam" id="PF01467">
    <property type="entry name" value="CTP_transf_like"/>
    <property type="match status" value="1"/>
</dbReference>
<feature type="binding site" evidence="9">
    <location>
        <position position="14"/>
    </location>
    <ligand>
        <name>substrate</name>
    </ligand>
</feature>
<evidence type="ECO:0000259" key="10">
    <source>
        <dbReference type="Pfam" id="PF01467"/>
    </source>
</evidence>
<dbReference type="InterPro" id="IPR014729">
    <property type="entry name" value="Rossmann-like_a/b/a_fold"/>
</dbReference>
<comment type="caution">
    <text evidence="11">The sequence shown here is derived from an EMBL/GenBank/DDBJ whole genome shotgun (WGS) entry which is preliminary data.</text>
</comment>
<dbReference type="EC" id="2.7.7.3" evidence="9"/>
<evidence type="ECO:0000256" key="1">
    <source>
        <dbReference type="ARBA" id="ARBA00022490"/>
    </source>
</evidence>
<keyword evidence="5 9" id="KW-0067">ATP-binding</keyword>
<keyword evidence="3 9" id="KW-0548">Nucleotidyltransferase</keyword>
<comment type="catalytic activity">
    <reaction evidence="8 9">
        <text>(R)-4'-phosphopantetheine + ATP + H(+) = 3'-dephospho-CoA + diphosphate</text>
        <dbReference type="Rhea" id="RHEA:19801"/>
        <dbReference type="ChEBI" id="CHEBI:15378"/>
        <dbReference type="ChEBI" id="CHEBI:30616"/>
        <dbReference type="ChEBI" id="CHEBI:33019"/>
        <dbReference type="ChEBI" id="CHEBI:57328"/>
        <dbReference type="ChEBI" id="CHEBI:61723"/>
        <dbReference type="EC" id="2.7.7.3"/>
    </reaction>
</comment>
<comment type="subunit">
    <text evidence="9">Homohexamer.</text>
</comment>
<dbReference type="Proteomes" id="UP001484239">
    <property type="component" value="Unassembled WGS sequence"/>
</dbReference>
<evidence type="ECO:0000256" key="7">
    <source>
        <dbReference type="ARBA" id="ARBA00022993"/>
    </source>
</evidence>
<evidence type="ECO:0000256" key="3">
    <source>
        <dbReference type="ARBA" id="ARBA00022695"/>
    </source>
</evidence>
<dbReference type="EMBL" id="JBBHLI010000009">
    <property type="protein sequence ID" value="MEK9502129.1"/>
    <property type="molecule type" value="Genomic_DNA"/>
</dbReference>
<feature type="binding site" evidence="9">
    <location>
        <position position="80"/>
    </location>
    <ligand>
        <name>substrate</name>
    </ligand>
</feature>